<organism evidence="2 3">
    <name type="scientific">Apiotrichum porosum</name>
    <dbReference type="NCBI Taxonomy" id="105984"/>
    <lineage>
        <taxon>Eukaryota</taxon>
        <taxon>Fungi</taxon>
        <taxon>Dikarya</taxon>
        <taxon>Basidiomycota</taxon>
        <taxon>Agaricomycotina</taxon>
        <taxon>Tremellomycetes</taxon>
        <taxon>Trichosporonales</taxon>
        <taxon>Trichosporonaceae</taxon>
        <taxon>Apiotrichum</taxon>
    </lineage>
</organism>
<dbReference type="GeneID" id="39585818"/>
<comment type="caution">
    <text evidence="2">The sequence shown here is derived from an EMBL/GenBank/DDBJ whole genome shotgun (WGS) entry which is preliminary data.</text>
</comment>
<evidence type="ECO:0000313" key="3">
    <source>
        <dbReference type="Proteomes" id="UP000279236"/>
    </source>
</evidence>
<evidence type="ECO:0008006" key="4">
    <source>
        <dbReference type="Google" id="ProtNLM"/>
    </source>
</evidence>
<dbReference type="OrthoDB" id="2558918at2759"/>
<feature type="transmembrane region" description="Helical" evidence="1">
    <location>
        <begin position="90"/>
        <end position="110"/>
    </location>
</feature>
<accession>A0A427XK65</accession>
<gene>
    <name evidence="2" type="ORF">EHS24_001275</name>
</gene>
<evidence type="ECO:0000313" key="2">
    <source>
        <dbReference type="EMBL" id="RSH79236.1"/>
    </source>
</evidence>
<dbReference type="RefSeq" id="XP_028474383.1">
    <property type="nucleotide sequence ID" value="XM_028617076.1"/>
</dbReference>
<sequence length="196" mass="22047">MAQTEEKPAPTTRLGLTFSTTRQTLFVAFFTFFCAIDLSLLGLVSEQIHKYGNDWTSYPNGMFYHALGLALFATIFYLIFGLCHWALGHALILFCFFSAGVMFGTVAGILTATPFGHGLQCGNPVDSFPLQYQPFVNECSRITAIVGLSWTMFGLCVIGFFWFFFDKFSLQSRRANVYEPYVDLEAANKPLDLHKH</sequence>
<name>A0A427XK65_9TREE</name>
<proteinExistence type="predicted"/>
<keyword evidence="1" id="KW-0472">Membrane</keyword>
<dbReference type="EMBL" id="RSCE01000010">
    <property type="protein sequence ID" value="RSH79236.1"/>
    <property type="molecule type" value="Genomic_DNA"/>
</dbReference>
<dbReference type="AlphaFoldDB" id="A0A427XK65"/>
<protein>
    <recommendedName>
        <fullName evidence="4">MARVEL domain-containing protein</fullName>
    </recommendedName>
</protein>
<reference evidence="2 3" key="1">
    <citation type="submission" date="2018-11" db="EMBL/GenBank/DDBJ databases">
        <title>Genome sequence of Apiotrichum porosum DSM 27194.</title>
        <authorList>
            <person name="Aliyu H."/>
            <person name="Gorte O."/>
            <person name="Ochsenreither K."/>
        </authorList>
    </citation>
    <scope>NUCLEOTIDE SEQUENCE [LARGE SCALE GENOMIC DNA]</scope>
    <source>
        <strain evidence="2 3">DSM 27194</strain>
    </source>
</reference>
<evidence type="ECO:0000256" key="1">
    <source>
        <dbReference type="SAM" id="Phobius"/>
    </source>
</evidence>
<keyword evidence="1" id="KW-0812">Transmembrane</keyword>
<feature type="transmembrane region" description="Helical" evidence="1">
    <location>
        <begin position="63"/>
        <end position="83"/>
    </location>
</feature>
<dbReference type="Proteomes" id="UP000279236">
    <property type="component" value="Unassembled WGS sequence"/>
</dbReference>
<feature type="transmembrane region" description="Helical" evidence="1">
    <location>
        <begin position="142"/>
        <end position="165"/>
    </location>
</feature>
<feature type="transmembrane region" description="Helical" evidence="1">
    <location>
        <begin position="24"/>
        <end position="43"/>
    </location>
</feature>
<keyword evidence="1" id="KW-1133">Transmembrane helix</keyword>
<keyword evidence="3" id="KW-1185">Reference proteome</keyword>